<sequence>MQSIRQGDVILQPVPQIDGQNIPHLTLAFGEVTGDKHRITVGDAVSYEKIVQFI</sequence>
<dbReference type="EMBL" id="CP003642">
    <property type="protein sequence ID" value="AFZ28170.1"/>
    <property type="molecule type" value="Genomic_DNA"/>
</dbReference>
<gene>
    <name evidence="1" type="ORF">Cylst_6206</name>
</gene>
<accession>K9X682</accession>
<keyword evidence="2" id="KW-1185">Reference proteome</keyword>
<dbReference type="KEGG" id="csg:Cylst_6206"/>
<proteinExistence type="predicted"/>
<evidence type="ECO:0000313" key="1">
    <source>
        <dbReference type="EMBL" id="AFZ28170.1"/>
    </source>
</evidence>
<organism evidence="1 2">
    <name type="scientific">Cylindrospermum stagnale PCC 7417</name>
    <dbReference type="NCBI Taxonomy" id="56107"/>
    <lineage>
        <taxon>Bacteria</taxon>
        <taxon>Bacillati</taxon>
        <taxon>Cyanobacteriota</taxon>
        <taxon>Cyanophyceae</taxon>
        <taxon>Nostocales</taxon>
        <taxon>Nostocaceae</taxon>
        <taxon>Cylindrospermum</taxon>
    </lineage>
</organism>
<protein>
    <submittedName>
        <fullName evidence="1">Uncharacterized protein</fullName>
    </submittedName>
</protein>
<dbReference type="HOGENOM" id="CLU_3042595_0_0_3"/>
<dbReference type="eggNOG" id="ENOG5031XGJ">
    <property type="taxonomic scope" value="Bacteria"/>
</dbReference>
<dbReference type="OrthoDB" id="489312at2"/>
<dbReference type="AlphaFoldDB" id="K9X682"/>
<dbReference type="Proteomes" id="UP000010475">
    <property type="component" value="Chromosome"/>
</dbReference>
<reference evidence="1 2" key="1">
    <citation type="submission" date="2012-06" db="EMBL/GenBank/DDBJ databases">
        <title>Finished chromosome of genome of Cylindrospermum stagnale PCC 7417.</title>
        <authorList>
            <consortium name="US DOE Joint Genome Institute"/>
            <person name="Gugger M."/>
            <person name="Coursin T."/>
            <person name="Rippka R."/>
            <person name="Tandeau De Marsac N."/>
            <person name="Huntemann M."/>
            <person name="Wei C.-L."/>
            <person name="Han J."/>
            <person name="Detter J.C."/>
            <person name="Han C."/>
            <person name="Tapia R."/>
            <person name="Chen A."/>
            <person name="Kyrpides N."/>
            <person name="Mavromatis K."/>
            <person name="Markowitz V."/>
            <person name="Szeto E."/>
            <person name="Ivanova N."/>
            <person name="Pagani I."/>
            <person name="Pati A."/>
            <person name="Goodwin L."/>
            <person name="Nordberg H.P."/>
            <person name="Cantor M.N."/>
            <person name="Hua S.X."/>
            <person name="Woyke T."/>
            <person name="Kerfeld C.A."/>
        </authorList>
    </citation>
    <scope>NUCLEOTIDE SEQUENCE [LARGE SCALE GENOMIC DNA]</scope>
    <source>
        <strain evidence="1 2">PCC 7417</strain>
    </source>
</reference>
<dbReference type="RefSeq" id="WP_015211401.1">
    <property type="nucleotide sequence ID" value="NC_019757.1"/>
</dbReference>
<name>K9X682_9NOST</name>
<evidence type="ECO:0000313" key="2">
    <source>
        <dbReference type="Proteomes" id="UP000010475"/>
    </source>
</evidence>